<dbReference type="Proteomes" id="UP000092445">
    <property type="component" value="Unassembled WGS sequence"/>
</dbReference>
<keyword evidence="21" id="KW-1185">Reference proteome</keyword>
<dbReference type="STRING" id="7398.A0A1B0AGR6"/>
<comment type="cofactor">
    <cofactor evidence="1">
        <name>Mg(2+)</name>
        <dbReference type="ChEBI" id="CHEBI:18420"/>
    </cofactor>
</comment>
<protein>
    <recommendedName>
        <fullName evidence="6 16">Pyruvate kinase</fullName>
        <ecNumber evidence="6 16">2.7.1.40</ecNumber>
    </recommendedName>
</protein>
<dbReference type="InterPro" id="IPR015795">
    <property type="entry name" value="Pyrv_Knase_C"/>
</dbReference>
<dbReference type="InterPro" id="IPR015813">
    <property type="entry name" value="Pyrv/PenolPyrv_kinase-like_dom"/>
</dbReference>
<evidence type="ECO:0000313" key="20">
    <source>
        <dbReference type="EnsemblMetazoa" id="GPAI045169-PA"/>
    </source>
</evidence>
<evidence type="ECO:0000256" key="8">
    <source>
        <dbReference type="ARBA" id="ARBA00022723"/>
    </source>
</evidence>
<feature type="domain" description="Pyruvate kinase barrel" evidence="18">
    <location>
        <begin position="85"/>
        <end position="417"/>
    </location>
</feature>
<comment type="pathway">
    <text evidence="3 16">Carbohydrate degradation; glycolysis; pyruvate from D-glyceraldehyde 3-phosphate: step 5/5.</text>
</comment>
<evidence type="ECO:0000313" key="21">
    <source>
        <dbReference type="Proteomes" id="UP000092445"/>
    </source>
</evidence>
<evidence type="ECO:0000256" key="12">
    <source>
        <dbReference type="ARBA" id="ARBA00022842"/>
    </source>
</evidence>
<dbReference type="GO" id="GO:0005524">
    <property type="term" value="F:ATP binding"/>
    <property type="evidence" value="ECO:0007669"/>
    <property type="project" value="UniProtKB-KW"/>
</dbReference>
<evidence type="ECO:0000256" key="13">
    <source>
        <dbReference type="ARBA" id="ARBA00023152"/>
    </source>
</evidence>
<sequence length="595" mass="65984">MGTGIFLSIWCMQRNRLPSTIIASVEAAIKALAAAIIIVITTTVLKNWLRGRQKMTEVPGILCEESTHLENTCRLDFTRRAAHHRLTSIVCTIGAGSRNANTLKRMIISGMRIARLNLSHDSLEFHAETMRLIREASEAASKELGYLVQAAIALDTKGPEIRTGLLEGNPNLEVEIKINDNLRLSINRDLMDKGNRECIYVDYPNIINVVQAGMLVFINDGSLKLIVKEVGVDCITCQVERGGMLGSHKKVNLPGATVDLPAVSEKDINDLKFGVENNIDMIFASAMRNQDAVNELRDILKEKGREIKIISKIDCLQGLESIDKILNASDGILFSRNDVAIEIPSAKVFLAQKAVLARCNRAGKPVIVASELLESMRHRLRPTRAEICDLGNAVLDGADCVMLSSETAVGRYPVQSVQMLANIVQEAESALWYKNIFQDLLDRNPSSIDAAHSVAIAAVDASRKTLASAIIVLTTSGRSAHLMARYKPRCPILAVTRCNRSFRQCFLYRGIVPMLYSELPNTNWLADIDARIQYAMNIAKRINIIKTGDTVVIVSPWKDGSGFTNTMRLVYAFYEQEDFDCIFKTDQKASKKIYQ</sequence>
<keyword evidence="17" id="KW-0472">Membrane</keyword>
<dbReference type="InterPro" id="IPR015793">
    <property type="entry name" value="Pyrv_Knase_brl"/>
</dbReference>
<keyword evidence="17" id="KW-0812">Transmembrane</keyword>
<dbReference type="EC" id="2.7.1.40" evidence="6 16"/>
<evidence type="ECO:0000259" key="18">
    <source>
        <dbReference type="Pfam" id="PF00224"/>
    </source>
</evidence>
<reference evidence="21" key="1">
    <citation type="submission" date="2014-03" db="EMBL/GenBank/DDBJ databases">
        <authorList>
            <person name="Aksoy S."/>
            <person name="Warren W."/>
            <person name="Wilson R.K."/>
        </authorList>
    </citation>
    <scope>NUCLEOTIDE SEQUENCE [LARGE SCALE GENOMIC DNA]</scope>
    <source>
        <strain evidence="21">IAEA</strain>
    </source>
</reference>
<dbReference type="VEuPathDB" id="VectorBase:GPAI045169"/>
<dbReference type="NCBIfam" id="TIGR01064">
    <property type="entry name" value="pyruv_kin"/>
    <property type="match status" value="1"/>
</dbReference>
<dbReference type="GO" id="GO:0030955">
    <property type="term" value="F:potassium ion binding"/>
    <property type="evidence" value="ECO:0007669"/>
    <property type="project" value="InterPro"/>
</dbReference>
<dbReference type="SUPFAM" id="SSF50800">
    <property type="entry name" value="PK beta-barrel domain-like"/>
    <property type="match status" value="1"/>
</dbReference>
<feature type="transmembrane region" description="Helical" evidence="17">
    <location>
        <begin position="20"/>
        <end position="45"/>
    </location>
</feature>
<dbReference type="SUPFAM" id="SSF52935">
    <property type="entry name" value="PK C-terminal domain-like"/>
    <property type="match status" value="1"/>
</dbReference>
<dbReference type="AlphaFoldDB" id="A0A1B0AGR6"/>
<dbReference type="Pfam" id="PF00224">
    <property type="entry name" value="PK"/>
    <property type="match status" value="1"/>
</dbReference>
<reference evidence="20" key="2">
    <citation type="submission" date="2020-05" db="UniProtKB">
        <authorList>
            <consortium name="EnsemblMetazoa"/>
        </authorList>
    </citation>
    <scope>IDENTIFICATION</scope>
    <source>
        <strain evidence="20">IAEA</strain>
    </source>
</reference>
<comment type="catalytic activity">
    <reaction evidence="15">
        <text>pyruvate + ATP = phosphoenolpyruvate + ADP + H(+)</text>
        <dbReference type="Rhea" id="RHEA:18157"/>
        <dbReference type="ChEBI" id="CHEBI:15361"/>
        <dbReference type="ChEBI" id="CHEBI:15378"/>
        <dbReference type="ChEBI" id="CHEBI:30616"/>
        <dbReference type="ChEBI" id="CHEBI:58702"/>
        <dbReference type="ChEBI" id="CHEBI:456216"/>
        <dbReference type="EC" id="2.7.1.40"/>
    </reaction>
    <physiologicalReaction direction="right-to-left" evidence="15">
        <dbReference type="Rhea" id="RHEA:18159"/>
    </physiologicalReaction>
</comment>
<dbReference type="FunFam" id="3.40.1380.20:FF:000001">
    <property type="entry name" value="Pyruvate kinase"/>
    <property type="match status" value="1"/>
</dbReference>
<dbReference type="InterPro" id="IPR040442">
    <property type="entry name" value="Pyrv_kinase-like_dom_sf"/>
</dbReference>
<evidence type="ECO:0000256" key="15">
    <source>
        <dbReference type="ARBA" id="ARBA00048967"/>
    </source>
</evidence>
<comment type="similarity">
    <text evidence="4 16">Belongs to the pyruvate kinase family.</text>
</comment>
<keyword evidence="8" id="KW-0479">Metal-binding</keyword>
<keyword evidence="12 16" id="KW-0460">Magnesium</keyword>
<keyword evidence="9" id="KW-0547">Nucleotide-binding</keyword>
<evidence type="ECO:0000256" key="6">
    <source>
        <dbReference type="ARBA" id="ARBA00012142"/>
    </source>
</evidence>
<evidence type="ECO:0000256" key="9">
    <source>
        <dbReference type="ARBA" id="ARBA00022741"/>
    </source>
</evidence>
<keyword evidence="17" id="KW-1133">Transmembrane helix</keyword>
<dbReference type="Pfam" id="PF02887">
    <property type="entry name" value="PK_C"/>
    <property type="match status" value="1"/>
</dbReference>
<evidence type="ECO:0000256" key="2">
    <source>
        <dbReference type="ARBA" id="ARBA00001958"/>
    </source>
</evidence>
<keyword evidence="10 16" id="KW-0418">Kinase</keyword>
<dbReference type="Gene3D" id="3.40.1380.20">
    <property type="entry name" value="Pyruvate kinase, C-terminal domain"/>
    <property type="match status" value="1"/>
</dbReference>
<evidence type="ECO:0000256" key="16">
    <source>
        <dbReference type="RuleBase" id="RU000504"/>
    </source>
</evidence>
<dbReference type="InterPro" id="IPR011037">
    <property type="entry name" value="Pyrv_Knase-like_insert_dom_sf"/>
</dbReference>
<dbReference type="GO" id="GO:0000287">
    <property type="term" value="F:magnesium ion binding"/>
    <property type="evidence" value="ECO:0007669"/>
    <property type="project" value="InterPro"/>
</dbReference>
<evidence type="ECO:0000256" key="1">
    <source>
        <dbReference type="ARBA" id="ARBA00001946"/>
    </source>
</evidence>
<accession>A0A1B0AGR6</accession>
<evidence type="ECO:0000256" key="17">
    <source>
        <dbReference type="SAM" id="Phobius"/>
    </source>
</evidence>
<name>A0A1B0AGR6_GLOPL</name>
<dbReference type="SUPFAM" id="SSF51621">
    <property type="entry name" value="Phosphoenolpyruvate/pyruvate domain"/>
    <property type="match status" value="1"/>
</dbReference>
<evidence type="ECO:0000256" key="14">
    <source>
        <dbReference type="ARBA" id="ARBA00023317"/>
    </source>
</evidence>
<keyword evidence="13 16" id="KW-0324">Glycolysis</keyword>
<organism evidence="20 21">
    <name type="scientific">Glossina pallidipes</name>
    <name type="common">Tsetse fly</name>
    <dbReference type="NCBI Taxonomy" id="7398"/>
    <lineage>
        <taxon>Eukaryota</taxon>
        <taxon>Metazoa</taxon>
        <taxon>Ecdysozoa</taxon>
        <taxon>Arthropoda</taxon>
        <taxon>Hexapoda</taxon>
        <taxon>Insecta</taxon>
        <taxon>Pterygota</taxon>
        <taxon>Neoptera</taxon>
        <taxon>Endopterygota</taxon>
        <taxon>Diptera</taxon>
        <taxon>Brachycera</taxon>
        <taxon>Muscomorpha</taxon>
        <taxon>Hippoboscoidea</taxon>
        <taxon>Glossinidae</taxon>
        <taxon>Glossina</taxon>
    </lineage>
</organism>
<dbReference type="Gene3D" id="3.20.20.60">
    <property type="entry name" value="Phosphoenolpyruvate-binding domains"/>
    <property type="match status" value="1"/>
</dbReference>
<evidence type="ECO:0000256" key="5">
    <source>
        <dbReference type="ARBA" id="ARBA00011881"/>
    </source>
</evidence>
<evidence type="ECO:0000256" key="7">
    <source>
        <dbReference type="ARBA" id="ARBA00022679"/>
    </source>
</evidence>
<evidence type="ECO:0000256" key="3">
    <source>
        <dbReference type="ARBA" id="ARBA00004997"/>
    </source>
</evidence>
<dbReference type="PANTHER" id="PTHR11817">
    <property type="entry name" value="PYRUVATE KINASE"/>
    <property type="match status" value="1"/>
</dbReference>
<dbReference type="InterPro" id="IPR001697">
    <property type="entry name" value="Pyr_Knase"/>
</dbReference>
<comment type="cofactor">
    <cofactor evidence="2">
        <name>K(+)</name>
        <dbReference type="ChEBI" id="CHEBI:29103"/>
    </cofactor>
</comment>
<dbReference type="GO" id="GO:0016301">
    <property type="term" value="F:kinase activity"/>
    <property type="evidence" value="ECO:0007669"/>
    <property type="project" value="UniProtKB-KW"/>
</dbReference>
<dbReference type="PRINTS" id="PR01050">
    <property type="entry name" value="PYRUVTKNASE"/>
</dbReference>
<dbReference type="UniPathway" id="UPA00109">
    <property type="reaction ID" value="UER00188"/>
</dbReference>
<dbReference type="FunFam" id="2.40.33.10:FF:000001">
    <property type="entry name" value="Pyruvate kinase"/>
    <property type="match status" value="1"/>
</dbReference>
<dbReference type="Gene3D" id="2.40.33.10">
    <property type="entry name" value="PK beta-barrel domain-like"/>
    <property type="match status" value="1"/>
</dbReference>
<keyword evidence="7 16" id="KW-0808">Transferase</keyword>
<keyword evidence="11" id="KW-0067">ATP-binding</keyword>
<evidence type="ECO:0000256" key="4">
    <source>
        <dbReference type="ARBA" id="ARBA00008663"/>
    </source>
</evidence>
<feature type="domain" description="Pyruvate kinase C-terminal" evidence="19">
    <location>
        <begin position="452"/>
        <end position="569"/>
    </location>
</feature>
<proteinExistence type="inferred from homology"/>
<dbReference type="InterPro" id="IPR036918">
    <property type="entry name" value="Pyrv_Knase_C_sf"/>
</dbReference>
<keyword evidence="14" id="KW-0670">Pyruvate</keyword>
<dbReference type="InterPro" id="IPR015806">
    <property type="entry name" value="Pyrv_Knase_insert_dom_sf"/>
</dbReference>
<evidence type="ECO:0000256" key="10">
    <source>
        <dbReference type="ARBA" id="ARBA00022777"/>
    </source>
</evidence>
<dbReference type="GO" id="GO:0004743">
    <property type="term" value="F:pyruvate kinase activity"/>
    <property type="evidence" value="ECO:0007669"/>
    <property type="project" value="UniProtKB-EC"/>
</dbReference>
<dbReference type="EnsemblMetazoa" id="GPAI045169-RA">
    <property type="protein sequence ID" value="GPAI045169-PA"/>
    <property type="gene ID" value="GPAI045169"/>
</dbReference>
<evidence type="ECO:0000256" key="11">
    <source>
        <dbReference type="ARBA" id="ARBA00022840"/>
    </source>
</evidence>
<comment type="subunit">
    <text evidence="5">Homotetramer.</text>
</comment>
<evidence type="ECO:0000259" key="19">
    <source>
        <dbReference type="Pfam" id="PF02887"/>
    </source>
</evidence>